<reference evidence="2 4" key="1">
    <citation type="journal article" date="2008" name="Science">
        <title>The Physcomitrella genome reveals evolutionary insights into the conquest of land by plants.</title>
        <authorList>
            <person name="Rensing S."/>
            <person name="Lang D."/>
            <person name="Zimmer A."/>
            <person name="Terry A."/>
            <person name="Salamov A."/>
            <person name="Shapiro H."/>
            <person name="Nishiyama T."/>
            <person name="Perroud P.-F."/>
            <person name="Lindquist E."/>
            <person name="Kamisugi Y."/>
            <person name="Tanahashi T."/>
            <person name="Sakakibara K."/>
            <person name="Fujita T."/>
            <person name="Oishi K."/>
            <person name="Shin-I T."/>
            <person name="Kuroki Y."/>
            <person name="Toyoda A."/>
            <person name="Suzuki Y."/>
            <person name="Hashimoto A."/>
            <person name="Yamaguchi K."/>
            <person name="Sugano A."/>
            <person name="Kohara Y."/>
            <person name="Fujiyama A."/>
            <person name="Anterola A."/>
            <person name="Aoki S."/>
            <person name="Ashton N."/>
            <person name="Barbazuk W.B."/>
            <person name="Barker E."/>
            <person name="Bennetzen J."/>
            <person name="Bezanilla M."/>
            <person name="Blankenship R."/>
            <person name="Cho S.H."/>
            <person name="Dutcher S."/>
            <person name="Estelle M."/>
            <person name="Fawcett J.A."/>
            <person name="Gundlach H."/>
            <person name="Hanada K."/>
            <person name="Heyl A."/>
            <person name="Hicks K.A."/>
            <person name="Hugh J."/>
            <person name="Lohr M."/>
            <person name="Mayer K."/>
            <person name="Melkozernov A."/>
            <person name="Murata T."/>
            <person name="Nelson D."/>
            <person name="Pils B."/>
            <person name="Prigge M."/>
            <person name="Reiss B."/>
            <person name="Renner T."/>
            <person name="Rombauts S."/>
            <person name="Rushton P."/>
            <person name="Sanderfoot A."/>
            <person name="Schween G."/>
            <person name="Shiu S.-H."/>
            <person name="Stueber K."/>
            <person name="Theodoulou F.L."/>
            <person name="Tu H."/>
            <person name="Van de Peer Y."/>
            <person name="Verrier P.J."/>
            <person name="Waters E."/>
            <person name="Wood A."/>
            <person name="Yang L."/>
            <person name="Cove D."/>
            <person name="Cuming A."/>
            <person name="Hasebe M."/>
            <person name="Lucas S."/>
            <person name="Mishler D.B."/>
            <person name="Reski R."/>
            <person name="Grigoriev I."/>
            <person name="Quatrano R.S."/>
            <person name="Boore J.L."/>
        </authorList>
    </citation>
    <scope>NUCLEOTIDE SEQUENCE [LARGE SCALE GENOMIC DNA]</scope>
    <source>
        <strain evidence="3 4">cv. Gransden 2004</strain>
    </source>
</reference>
<evidence type="ECO:0000259" key="1">
    <source>
        <dbReference type="Pfam" id="PF25597"/>
    </source>
</evidence>
<feature type="domain" description="Retroviral polymerase SH3-like" evidence="1">
    <location>
        <begin position="42"/>
        <end position="83"/>
    </location>
</feature>
<accession>A0A2K1IV64</accession>
<keyword evidence="4" id="KW-1185">Reference proteome</keyword>
<dbReference type="AlphaFoldDB" id="A0A2K1IV64"/>
<sequence length="83" mass="10051">MNDDIIHHFITLKIPQENDIVDRMNRTLLEKANYCTLQVFECLAYIHIQDIYRLKLDLILNKCTFFGYERTTKSYRIWNPSTH</sequence>
<evidence type="ECO:0000313" key="4">
    <source>
        <dbReference type="Proteomes" id="UP000006727"/>
    </source>
</evidence>
<dbReference type="EMBL" id="ABEU02000020">
    <property type="protein sequence ID" value="PNR33169.1"/>
    <property type="molecule type" value="Genomic_DNA"/>
</dbReference>
<reference evidence="2 4" key="2">
    <citation type="journal article" date="2018" name="Plant J.">
        <title>The Physcomitrella patens chromosome-scale assembly reveals moss genome structure and evolution.</title>
        <authorList>
            <person name="Lang D."/>
            <person name="Ullrich K.K."/>
            <person name="Murat F."/>
            <person name="Fuchs J."/>
            <person name="Jenkins J."/>
            <person name="Haas F.B."/>
            <person name="Piednoel M."/>
            <person name="Gundlach H."/>
            <person name="Van Bel M."/>
            <person name="Meyberg R."/>
            <person name="Vives C."/>
            <person name="Morata J."/>
            <person name="Symeonidi A."/>
            <person name="Hiss M."/>
            <person name="Muchero W."/>
            <person name="Kamisugi Y."/>
            <person name="Saleh O."/>
            <person name="Blanc G."/>
            <person name="Decker E.L."/>
            <person name="van Gessel N."/>
            <person name="Grimwood J."/>
            <person name="Hayes R.D."/>
            <person name="Graham S.W."/>
            <person name="Gunter L.E."/>
            <person name="McDaniel S.F."/>
            <person name="Hoernstein S.N.W."/>
            <person name="Larsson A."/>
            <person name="Li F.W."/>
            <person name="Perroud P.F."/>
            <person name="Phillips J."/>
            <person name="Ranjan P."/>
            <person name="Rokshar D.S."/>
            <person name="Rothfels C.J."/>
            <person name="Schneider L."/>
            <person name="Shu S."/>
            <person name="Stevenson D.W."/>
            <person name="Thummler F."/>
            <person name="Tillich M."/>
            <person name="Villarreal Aguilar J.C."/>
            <person name="Widiez T."/>
            <person name="Wong G.K."/>
            <person name="Wymore A."/>
            <person name="Zhang Y."/>
            <person name="Zimmer A.D."/>
            <person name="Quatrano R.S."/>
            <person name="Mayer K.F.X."/>
            <person name="Goodstein D."/>
            <person name="Casacuberta J.M."/>
            <person name="Vandepoele K."/>
            <person name="Reski R."/>
            <person name="Cuming A.C."/>
            <person name="Tuskan G.A."/>
            <person name="Maumus F."/>
            <person name="Salse J."/>
            <person name="Schmutz J."/>
            <person name="Rensing S.A."/>
        </authorList>
    </citation>
    <scope>NUCLEOTIDE SEQUENCE [LARGE SCALE GENOMIC DNA]</scope>
    <source>
        <strain evidence="3 4">cv. Gransden 2004</strain>
    </source>
</reference>
<name>A0A2K1IV64_PHYPA</name>
<dbReference type="InterPro" id="IPR057670">
    <property type="entry name" value="SH3_retrovirus"/>
</dbReference>
<proteinExistence type="predicted"/>
<reference evidence="3" key="3">
    <citation type="submission" date="2020-12" db="UniProtKB">
        <authorList>
            <consortium name="EnsemblPlants"/>
        </authorList>
    </citation>
    <scope>IDENTIFICATION</scope>
</reference>
<dbReference type="Proteomes" id="UP000006727">
    <property type="component" value="Chromosome 20"/>
</dbReference>
<evidence type="ECO:0000313" key="2">
    <source>
        <dbReference type="EMBL" id="PNR33169.1"/>
    </source>
</evidence>
<dbReference type="Pfam" id="PF25597">
    <property type="entry name" value="SH3_retrovirus"/>
    <property type="match status" value="1"/>
</dbReference>
<organism evidence="2">
    <name type="scientific">Physcomitrium patens</name>
    <name type="common">Spreading-leaved earth moss</name>
    <name type="synonym">Physcomitrella patens</name>
    <dbReference type="NCBI Taxonomy" id="3218"/>
    <lineage>
        <taxon>Eukaryota</taxon>
        <taxon>Viridiplantae</taxon>
        <taxon>Streptophyta</taxon>
        <taxon>Embryophyta</taxon>
        <taxon>Bryophyta</taxon>
        <taxon>Bryophytina</taxon>
        <taxon>Bryopsida</taxon>
        <taxon>Funariidae</taxon>
        <taxon>Funariales</taxon>
        <taxon>Funariaceae</taxon>
        <taxon>Physcomitrium</taxon>
    </lineage>
</organism>
<dbReference type="Gramene" id="Pp3c20_14240V3.1">
    <property type="protein sequence ID" value="Pp3c20_14240V3.1"/>
    <property type="gene ID" value="Pp3c20_14240"/>
</dbReference>
<evidence type="ECO:0000313" key="3">
    <source>
        <dbReference type="EnsemblPlants" id="Pp3c20_14240V3.1"/>
    </source>
</evidence>
<dbReference type="EnsemblPlants" id="Pp3c20_14240V3.1">
    <property type="protein sequence ID" value="Pp3c20_14240V3.1"/>
    <property type="gene ID" value="Pp3c20_14240"/>
</dbReference>
<gene>
    <name evidence="2" type="ORF">PHYPA_025112</name>
</gene>
<protein>
    <recommendedName>
        <fullName evidence="1">Retroviral polymerase SH3-like domain-containing protein</fullName>
    </recommendedName>
</protein>
<dbReference type="InParanoid" id="A0A2K1IV64"/>